<name>A0A5D3Y785_9PROT</name>
<feature type="non-terminal residue" evidence="1">
    <location>
        <position position="1"/>
    </location>
</feature>
<proteinExistence type="predicted"/>
<reference evidence="1 2" key="1">
    <citation type="submission" date="2019-07" db="EMBL/GenBank/DDBJ databases">
        <title>Active sludge and wastewater microbial communities from Klosterneuburg, Austria.</title>
        <authorList>
            <person name="Wagner M."/>
        </authorList>
    </citation>
    <scope>NUCLEOTIDE SEQUENCE [LARGE SCALE GENOMIC DNA]</scope>
    <source>
        <strain evidence="1 2">Nm2</strain>
    </source>
</reference>
<organism evidence="1 2">
    <name type="scientific">Nitrosomonas communis</name>
    <dbReference type="NCBI Taxonomy" id="44574"/>
    <lineage>
        <taxon>Bacteria</taxon>
        <taxon>Pseudomonadati</taxon>
        <taxon>Pseudomonadota</taxon>
        <taxon>Betaproteobacteria</taxon>
        <taxon>Nitrosomonadales</taxon>
        <taxon>Nitrosomonadaceae</taxon>
        <taxon>Nitrosomonas</taxon>
    </lineage>
</organism>
<dbReference type="AlphaFoldDB" id="A0A5D3Y785"/>
<evidence type="ECO:0000313" key="2">
    <source>
        <dbReference type="Proteomes" id="UP000324176"/>
    </source>
</evidence>
<evidence type="ECO:0000313" key="1">
    <source>
        <dbReference type="EMBL" id="TYP73710.1"/>
    </source>
</evidence>
<accession>A0A5D3Y785</accession>
<dbReference type="EMBL" id="VNHT01000091">
    <property type="protein sequence ID" value="TYP73710.1"/>
    <property type="molecule type" value="Genomic_DNA"/>
</dbReference>
<comment type="caution">
    <text evidence="1">The sequence shown here is derived from an EMBL/GenBank/DDBJ whole genome shotgun (WGS) entry which is preliminary data.</text>
</comment>
<dbReference type="Proteomes" id="UP000324176">
    <property type="component" value="Unassembled WGS sequence"/>
</dbReference>
<protein>
    <submittedName>
        <fullName evidence="1">Uncharacterized protein</fullName>
    </submittedName>
</protein>
<gene>
    <name evidence="1" type="ORF">BCL69_10911</name>
</gene>
<sequence>VFKLEYLKIKHKANHFALRAKLSIKATQQAYAELQKLKAA</sequence>